<evidence type="ECO:0000313" key="1">
    <source>
        <dbReference type="EMBL" id="MDR7094123.1"/>
    </source>
</evidence>
<accession>A0ABU1VA80</accession>
<gene>
    <name evidence="1" type="ORF">J2X09_001861</name>
</gene>
<keyword evidence="2" id="KW-1185">Reference proteome</keyword>
<dbReference type="EMBL" id="JAVDWE010000004">
    <property type="protein sequence ID" value="MDR7094123.1"/>
    <property type="molecule type" value="Genomic_DNA"/>
</dbReference>
<name>A0ABU1VA80_9BURK</name>
<comment type="caution">
    <text evidence="1">The sequence shown here is derived from an EMBL/GenBank/DDBJ whole genome shotgun (WGS) entry which is preliminary data.</text>
</comment>
<organism evidence="1 2">
    <name type="scientific">Hydrogenophaga laconesensis</name>
    <dbReference type="NCBI Taxonomy" id="1805971"/>
    <lineage>
        <taxon>Bacteria</taxon>
        <taxon>Pseudomonadati</taxon>
        <taxon>Pseudomonadota</taxon>
        <taxon>Betaproteobacteria</taxon>
        <taxon>Burkholderiales</taxon>
        <taxon>Comamonadaceae</taxon>
        <taxon>Hydrogenophaga</taxon>
    </lineage>
</organism>
<reference evidence="1 2" key="1">
    <citation type="submission" date="2023-07" db="EMBL/GenBank/DDBJ databases">
        <title>Sorghum-associated microbial communities from plants grown in Nebraska, USA.</title>
        <authorList>
            <person name="Schachtman D."/>
        </authorList>
    </citation>
    <scope>NUCLEOTIDE SEQUENCE [LARGE SCALE GENOMIC DNA]</scope>
    <source>
        <strain evidence="1 2">BE240</strain>
    </source>
</reference>
<protein>
    <submittedName>
        <fullName evidence="1">Uncharacterized protein</fullName>
    </submittedName>
</protein>
<proteinExistence type="predicted"/>
<dbReference type="RefSeq" id="WP_204733166.1">
    <property type="nucleotide sequence ID" value="NZ_JAVDWE010000004.1"/>
</dbReference>
<dbReference type="Proteomes" id="UP001265550">
    <property type="component" value="Unassembled WGS sequence"/>
</dbReference>
<sequence>MSDRELLEKAAKAAGIELEWVGEGSMASCFDPASEQEWWNPLGDDGDAFRLAVKLGIQVCWHASLGYATAYYDYGSAKREEYGADPYAATRRAIVRAAASLGEKM</sequence>
<evidence type="ECO:0000313" key="2">
    <source>
        <dbReference type="Proteomes" id="UP001265550"/>
    </source>
</evidence>